<dbReference type="SUPFAM" id="SSF52743">
    <property type="entry name" value="Subtilisin-like"/>
    <property type="match status" value="1"/>
</dbReference>
<dbReference type="PROSITE" id="PS51892">
    <property type="entry name" value="SUBTILASE"/>
    <property type="match status" value="1"/>
</dbReference>
<reference evidence="3 4" key="1">
    <citation type="submission" date="2018-09" db="EMBL/GenBank/DDBJ databases">
        <authorList>
            <person name="Zhu H."/>
        </authorList>
    </citation>
    <scope>NUCLEOTIDE SEQUENCE [LARGE SCALE GENOMIC DNA]</scope>
    <source>
        <strain evidence="3 4">K2W22B-5</strain>
    </source>
</reference>
<evidence type="ECO:0000259" key="2">
    <source>
        <dbReference type="Pfam" id="PF00082"/>
    </source>
</evidence>
<name>A0A418VVZ8_9PROT</name>
<comment type="similarity">
    <text evidence="1">Belongs to the peptidase S8 family.</text>
</comment>
<accession>A0A418VVZ8</accession>
<organism evidence="3 4">
    <name type="scientific">Azospirillum cavernae</name>
    <dbReference type="NCBI Taxonomy" id="2320860"/>
    <lineage>
        <taxon>Bacteria</taxon>
        <taxon>Pseudomonadati</taxon>
        <taxon>Pseudomonadota</taxon>
        <taxon>Alphaproteobacteria</taxon>
        <taxon>Rhodospirillales</taxon>
        <taxon>Azospirillaceae</taxon>
        <taxon>Azospirillum</taxon>
    </lineage>
</organism>
<dbReference type="OrthoDB" id="6087879at2"/>
<keyword evidence="1" id="KW-0720">Serine protease</keyword>
<feature type="active site" description="Charge relay system" evidence="1">
    <location>
        <position position="180"/>
    </location>
</feature>
<comment type="caution">
    <text evidence="3">The sequence shown here is derived from an EMBL/GenBank/DDBJ whole genome shotgun (WGS) entry which is preliminary data.</text>
</comment>
<evidence type="ECO:0000313" key="4">
    <source>
        <dbReference type="Proteomes" id="UP000283458"/>
    </source>
</evidence>
<evidence type="ECO:0000256" key="1">
    <source>
        <dbReference type="PROSITE-ProRule" id="PRU01240"/>
    </source>
</evidence>
<gene>
    <name evidence="3" type="ORF">D3877_14235</name>
</gene>
<keyword evidence="1" id="KW-0378">Hydrolase</keyword>
<dbReference type="RefSeq" id="WP_119831424.1">
    <property type="nucleotide sequence ID" value="NZ_QYUL01000002.1"/>
</dbReference>
<keyword evidence="4" id="KW-1185">Reference proteome</keyword>
<dbReference type="Gene3D" id="3.40.50.200">
    <property type="entry name" value="Peptidase S8/S53 domain"/>
    <property type="match status" value="1"/>
</dbReference>
<dbReference type="InterPro" id="IPR000209">
    <property type="entry name" value="Peptidase_S8/S53_dom"/>
</dbReference>
<protein>
    <submittedName>
        <fullName evidence="3">Subtilisin</fullName>
    </submittedName>
</protein>
<dbReference type="Pfam" id="PF00082">
    <property type="entry name" value="Peptidase_S8"/>
    <property type="match status" value="1"/>
</dbReference>
<feature type="domain" description="Peptidase S8/S53" evidence="2">
    <location>
        <begin position="31"/>
        <end position="141"/>
    </location>
</feature>
<dbReference type="GO" id="GO:0004252">
    <property type="term" value="F:serine-type endopeptidase activity"/>
    <property type="evidence" value="ECO:0007669"/>
    <property type="project" value="UniProtKB-UniRule"/>
</dbReference>
<proteinExistence type="inferred from homology"/>
<feature type="active site" description="Charge relay system" evidence="1">
    <location>
        <position position="44"/>
    </location>
</feature>
<dbReference type="Proteomes" id="UP000283458">
    <property type="component" value="Unassembled WGS sequence"/>
</dbReference>
<dbReference type="EMBL" id="QYUL01000002">
    <property type="protein sequence ID" value="RJF81335.1"/>
    <property type="molecule type" value="Genomic_DNA"/>
</dbReference>
<evidence type="ECO:0000313" key="3">
    <source>
        <dbReference type="EMBL" id="RJF81335.1"/>
    </source>
</evidence>
<sequence>MRIAIIDSGVTLPPPAPPVAARAAFALGDGVAGMVTPHPDRIGHGGAVAAIVRSLAPNATLLDAQIFDEAPTTSAAVVAAGLRWAVEQGARLATMSFGLPSDRAVLRAAVQDALDSGVLLVAARPARGAPVWPAAYPGVIAATGDARCAPGELSILPGAYGACPRRCGDDSAHPRTGGASLAVGHLAGLLARLAPTDRAEAVAQLDRLARWRGPERRTAHG</sequence>
<dbReference type="GO" id="GO:0006508">
    <property type="term" value="P:proteolysis"/>
    <property type="evidence" value="ECO:0007669"/>
    <property type="project" value="UniProtKB-KW"/>
</dbReference>
<feature type="active site" description="Charge relay system" evidence="1">
    <location>
        <position position="7"/>
    </location>
</feature>
<keyword evidence="1" id="KW-0645">Protease</keyword>
<dbReference type="InterPro" id="IPR036852">
    <property type="entry name" value="Peptidase_S8/S53_dom_sf"/>
</dbReference>
<dbReference type="AlphaFoldDB" id="A0A418VVZ8"/>